<evidence type="ECO:0000256" key="2">
    <source>
        <dbReference type="ARBA" id="ARBA00008456"/>
    </source>
</evidence>
<dbReference type="FunCoup" id="F6Z9U4">
    <property type="interactions" value="471"/>
</dbReference>
<dbReference type="OrthoDB" id="17560at2759"/>
<evidence type="ECO:0000256" key="1">
    <source>
        <dbReference type="ARBA" id="ARBA00004514"/>
    </source>
</evidence>
<keyword evidence="5" id="KW-0378">Hydrolase</keyword>
<dbReference type="SUPFAM" id="SSF53474">
    <property type="entry name" value="alpha/beta-Hydrolases"/>
    <property type="match status" value="1"/>
</dbReference>
<name>F6Z9U4_ORNAN</name>
<keyword evidence="4" id="KW-0963">Cytoplasm</keyword>
<reference evidence="7" key="3">
    <citation type="submission" date="2025-09" db="UniProtKB">
        <authorList>
            <consortium name="Ensembl"/>
        </authorList>
    </citation>
    <scope>IDENTIFICATION</scope>
    <source>
        <strain evidence="7">Glennie</strain>
    </source>
</reference>
<evidence type="ECO:0000256" key="3">
    <source>
        <dbReference type="ARBA" id="ARBA00014180"/>
    </source>
</evidence>
<evidence type="ECO:0000256" key="4">
    <source>
        <dbReference type="ARBA" id="ARBA00022490"/>
    </source>
</evidence>
<dbReference type="Gene3D" id="3.40.50.1820">
    <property type="entry name" value="alpha/beta hydrolase"/>
    <property type="match status" value="1"/>
</dbReference>
<feature type="domain" description="Dienelactone hydrolase" evidence="6">
    <location>
        <begin position="30"/>
        <end position="244"/>
    </location>
</feature>
<dbReference type="GeneTree" id="ENSGT00390000000183"/>
<dbReference type="eggNOG" id="KOG3043">
    <property type="taxonomic scope" value="Eukaryota"/>
</dbReference>
<comment type="similarity">
    <text evidence="2">Belongs to the dienelactone hydrolase family.</text>
</comment>
<dbReference type="CTD" id="134147"/>
<keyword evidence="8" id="KW-1185">Reference proteome</keyword>
<reference evidence="7" key="2">
    <citation type="submission" date="2025-08" db="UniProtKB">
        <authorList>
            <consortium name="Ensembl"/>
        </authorList>
    </citation>
    <scope>IDENTIFICATION</scope>
    <source>
        <strain evidence="7">Glennie</strain>
    </source>
</reference>
<dbReference type="KEGG" id="oaa:100089878"/>
<dbReference type="PANTHER" id="PTHR46812">
    <property type="entry name" value="CARBOXYMETHYLENEBUTENOLIDASE HOMOLOG"/>
    <property type="match status" value="1"/>
</dbReference>
<dbReference type="Proteomes" id="UP000002279">
    <property type="component" value="Chromosome X3"/>
</dbReference>
<sequence length="245" mass="28057">MANEAQPCPCDIGHKMEYGGMGSEVPVEHIQAYLCKPPSSTDKAVIVVQDIFGWQMPNTRYIADMIAANGYTVICPDFFVGKEPWQPNDDWSTFQDWLKTRNARNVDKEADAVLKYLKKHCNAKKIGIVGFCWGGVVVHHLMVKYPDFKAGVSVYGIIKDTEDVYALNNPTLFIFGEKDTVIPLEQINVLEKKLKEHCKVDYQIKIFPGQTHGFVHRKREDCKPEDRSCIEESRKNLIDWLNKYI</sequence>
<evidence type="ECO:0000259" key="6">
    <source>
        <dbReference type="Pfam" id="PF01738"/>
    </source>
</evidence>
<dbReference type="Ensembl" id="ENSOANT00000018372.3">
    <property type="protein sequence ID" value="ENSOANP00000018369.2"/>
    <property type="gene ID" value="ENSOANG00000011594.3"/>
</dbReference>
<comment type="subcellular location">
    <subcellularLocation>
        <location evidence="1">Cytoplasm</location>
        <location evidence="1">Cytosol</location>
    </subcellularLocation>
</comment>
<dbReference type="Pfam" id="PF01738">
    <property type="entry name" value="DLH"/>
    <property type="match status" value="1"/>
</dbReference>
<dbReference type="OMA" id="PKQKWAK"/>
<dbReference type="FunFam" id="3.40.50.1820:FF:000178">
    <property type="entry name" value="Carboxymethylenebutenolidase homolog"/>
    <property type="match status" value="1"/>
</dbReference>
<reference evidence="7 8" key="1">
    <citation type="journal article" date="2008" name="Nature">
        <title>Genome analysis of the platypus reveals unique signatures of evolution.</title>
        <authorList>
            <person name="Warren W.C."/>
            <person name="Hillier L.W."/>
            <person name="Marshall Graves J.A."/>
            <person name="Birney E."/>
            <person name="Ponting C.P."/>
            <person name="Grutzner F."/>
            <person name="Belov K."/>
            <person name="Miller W."/>
            <person name="Clarke L."/>
            <person name="Chinwalla A.T."/>
            <person name="Yang S.P."/>
            <person name="Heger A."/>
            <person name="Locke D.P."/>
            <person name="Miethke P."/>
            <person name="Waters P.D."/>
            <person name="Veyrunes F."/>
            <person name="Fulton L."/>
            <person name="Fulton B."/>
            <person name="Graves T."/>
            <person name="Wallis J."/>
            <person name="Puente X.S."/>
            <person name="Lopez-Otin C."/>
            <person name="Ordonez G.R."/>
            <person name="Eichler E.E."/>
            <person name="Chen L."/>
            <person name="Cheng Z."/>
            <person name="Deakin J.E."/>
            <person name="Alsop A."/>
            <person name="Thompson K."/>
            <person name="Kirby P."/>
            <person name="Papenfuss A.T."/>
            <person name="Wakefield M.J."/>
            <person name="Olender T."/>
            <person name="Lancet D."/>
            <person name="Huttley G.A."/>
            <person name="Smit A.F."/>
            <person name="Pask A."/>
            <person name="Temple-Smith P."/>
            <person name="Batzer M.A."/>
            <person name="Walker J.A."/>
            <person name="Konkel M.K."/>
            <person name="Harris R.S."/>
            <person name="Whittington C.M."/>
            <person name="Wong E.S."/>
            <person name="Gemmell N.J."/>
            <person name="Buschiazzo E."/>
            <person name="Vargas Jentzsch I.M."/>
            <person name="Merkel A."/>
            <person name="Schmitz J."/>
            <person name="Zemann A."/>
            <person name="Churakov G."/>
            <person name="Kriegs J.O."/>
            <person name="Brosius J."/>
            <person name="Murchison E.P."/>
            <person name="Sachidanandam R."/>
            <person name="Smith C."/>
            <person name="Hannon G.J."/>
            <person name="Tsend-Ayush E."/>
            <person name="McMillan D."/>
            <person name="Attenborough R."/>
            <person name="Rens W."/>
            <person name="Ferguson-Smith M."/>
            <person name="Lefevre C.M."/>
            <person name="Sharp J.A."/>
            <person name="Nicholas K.R."/>
            <person name="Ray D.A."/>
            <person name="Kube M."/>
            <person name="Reinhardt R."/>
            <person name="Pringle T.H."/>
            <person name="Taylor J."/>
            <person name="Jones R.C."/>
            <person name="Nixon B."/>
            <person name="Dacheux J.L."/>
            <person name="Niwa H."/>
            <person name="Sekita Y."/>
            <person name="Huang X."/>
            <person name="Stark A."/>
            <person name="Kheradpour P."/>
            <person name="Kellis M."/>
            <person name="Flicek P."/>
            <person name="Chen Y."/>
            <person name="Webber C."/>
            <person name="Hardison R."/>
            <person name="Nelson J."/>
            <person name="Hallsworth-Pepin K."/>
            <person name="Delehaunty K."/>
            <person name="Markovic C."/>
            <person name="Minx P."/>
            <person name="Feng Y."/>
            <person name="Kremitzki C."/>
            <person name="Mitreva M."/>
            <person name="Glasscock J."/>
            <person name="Wylie T."/>
            <person name="Wohldmann P."/>
            <person name="Thiru P."/>
            <person name="Nhan M.N."/>
            <person name="Pohl C.S."/>
            <person name="Smith S.M."/>
            <person name="Hou S."/>
            <person name="Nefedov M."/>
            <person name="de Jong P.J."/>
            <person name="Renfree M.B."/>
            <person name="Mardis E.R."/>
            <person name="Wilson R.K."/>
        </authorList>
    </citation>
    <scope>NUCLEOTIDE SEQUENCE [LARGE SCALE GENOMIC DNA]</scope>
    <source>
        <strain evidence="7 8">Glennie</strain>
    </source>
</reference>
<gene>
    <name evidence="7" type="primary">CMBL</name>
</gene>
<dbReference type="Bgee" id="ENSOANG00000011594">
    <property type="expression patterns" value="Expressed in liver and 8 other cell types or tissues"/>
</dbReference>
<dbReference type="ESTHER" id="ornan-f6z9u4">
    <property type="family name" value="CMBL"/>
</dbReference>
<evidence type="ECO:0000313" key="7">
    <source>
        <dbReference type="Ensembl" id="ENSOANP00000018369.2"/>
    </source>
</evidence>
<dbReference type="AlphaFoldDB" id="F6Z9U4"/>
<dbReference type="PANTHER" id="PTHR46812:SF1">
    <property type="entry name" value="CARBOXYMETHYLENEBUTENOLIDASE HOMOLOG"/>
    <property type="match status" value="1"/>
</dbReference>
<dbReference type="STRING" id="9258.ENSOANP00000018369"/>
<protein>
    <recommendedName>
        <fullName evidence="3">Carboxymethylenebutenolidase homolog</fullName>
    </recommendedName>
</protein>
<organism evidence="7 8">
    <name type="scientific">Ornithorhynchus anatinus</name>
    <name type="common">Duckbill platypus</name>
    <dbReference type="NCBI Taxonomy" id="9258"/>
    <lineage>
        <taxon>Eukaryota</taxon>
        <taxon>Metazoa</taxon>
        <taxon>Chordata</taxon>
        <taxon>Craniata</taxon>
        <taxon>Vertebrata</taxon>
        <taxon>Euteleostomi</taxon>
        <taxon>Mammalia</taxon>
        <taxon>Monotremata</taxon>
        <taxon>Ornithorhynchidae</taxon>
        <taxon>Ornithorhynchus</taxon>
    </lineage>
</organism>
<dbReference type="HOGENOM" id="CLU_054590_8_2_1"/>
<dbReference type="InterPro" id="IPR042946">
    <property type="entry name" value="CMBL"/>
</dbReference>
<dbReference type="InterPro" id="IPR029058">
    <property type="entry name" value="AB_hydrolase_fold"/>
</dbReference>
<accession>F6Z9U4</accession>
<dbReference type="InParanoid" id="F6Z9U4"/>
<evidence type="ECO:0000256" key="5">
    <source>
        <dbReference type="ARBA" id="ARBA00022801"/>
    </source>
</evidence>
<dbReference type="GeneID" id="100089878"/>
<dbReference type="RefSeq" id="XP_001515235.1">
    <property type="nucleotide sequence ID" value="XM_001515185.6"/>
</dbReference>
<evidence type="ECO:0000313" key="8">
    <source>
        <dbReference type="Proteomes" id="UP000002279"/>
    </source>
</evidence>
<proteinExistence type="inferred from homology"/>
<dbReference type="GO" id="GO:0005829">
    <property type="term" value="C:cytosol"/>
    <property type="evidence" value="ECO:0007669"/>
    <property type="project" value="UniProtKB-SubCell"/>
</dbReference>
<dbReference type="InterPro" id="IPR002925">
    <property type="entry name" value="Dienelactn_hydro"/>
</dbReference>
<dbReference type="GO" id="GO:0016787">
    <property type="term" value="F:hydrolase activity"/>
    <property type="evidence" value="ECO:0007669"/>
    <property type="project" value="UniProtKB-KW"/>
</dbReference>